<gene>
    <name evidence="3" type="ORF">QR680_010559</name>
</gene>
<keyword evidence="2" id="KW-0732">Signal</keyword>
<accession>A0AA39IR95</accession>
<evidence type="ECO:0000313" key="3">
    <source>
        <dbReference type="EMBL" id="KAK0428037.1"/>
    </source>
</evidence>
<name>A0AA39IR95_9BILA</name>
<dbReference type="AlphaFoldDB" id="A0AA39IR95"/>
<keyword evidence="1" id="KW-0472">Membrane</keyword>
<keyword evidence="1" id="KW-0812">Transmembrane</keyword>
<dbReference type="EMBL" id="JAUCMV010000001">
    <property type="protein sequence ID" value="KAK0428037.1"/>
    <property type="molecule type" value="Genomic_DNA"/>
</dbReference>
<protein>
    <recommendedName>
        <fullName evidence="5">UPAR/Ly6 domain-containing protein</fullName>
    </recommendedName>
</protein>
<reference evidence="3" key="1">
    <citation type="submission" date="2023-06" db="EMBL/GenBank/DDBJ databases">
        <title>Genomic analysis of the entomopathogenic nematode Steinernema hermaphroditum.</title>
        <authorList>
            <person name="Schwarz E.M."/>
            <person name="Heppert J.K."/>
            <person name="Baniya A."/>
            <person name="Schwartz H.T."/>
            <person name="Tan C.-H."/>
            <person name="Antoshechkin I."/>
            <person name="Sternberg P.W."/>
            <person name="Goodrich-Blair H."/>
            <person name="Dillman A.R."/>
        </authorList>
    </citation>
    <scope>NUCLEOTIDE SEQUENCE</scope>
    <source>
        <strain evidence="3">PS9179</strain>
        <tissue evidence="3">Whole animal</tissue>
    </source>
</reference>
<evidence type="ECO:0008006" key="5">
    <source>
        <dbReference type="Google" id="ProtNLM"/>
    </source>
</evidence>
<feature type="signal peptide" evidence="2">
    <location>
        <begin position="1"/>
        <end position="22"/>
    </location>
</feature>
<sequence length="153" mass="16646">MKISPTLLGLCVAVSIFTSARSDFQCYNGSEVANELYAVIDKKTVECATKQCIAMLGDFATDKMNVIKGTTQYFCNKNASPVCGDGEDILPKMAPERRKQAIGKGASEMYCCNKTRCNESLKKAKRNLVPSSSTLTPIFIGLLIFFGVYSASN</sequence>
<proteinExistence type="predicted"/>
<comment type="caution">
    <text evidence="3">The sequence shown here is derived from an EMBL/GenBank/DDBJ whole genome shotgun (WGS) entry which is preliminary data.</text>
</comment>
<feature type="chain" id="PRO_5041219978" description="UPAR/Ly6 domain-containing protein" evidence="2">
    <location>
        <begin position="23"/>
        <end position="153"/>
    </location>
</feature>
<keyword evidence="1" id="KW-1133">Transmembrane helix</keyword>
<evidence type="ECO:0000313" key="4">
    <source>
        <dbReference type="Proteomes" id="UP001175271"/>
    </source>
</evidence>
<keyword evidence="4" id="KW-1185">Reference proteome</keyword>
<evidence type="ECO:0000256" key="2">
    <source>
        <dbReference type="SAM" id="SignalP"/>
    </source>
</evidence>
<feature type="transmembrane region" description="Helical" evidence="1">
    <location>
        <begin position="128"/>
        <end position="149"/>
    </location>
</feature>
<dbReference type="Proteomes" id="UP001175271">
    <property type="component" value="Unassembled WGS sequence"/>
</dbReference>
<organism evidence="3 4">
    <name type="scientific">Steinernema hermaphroditum</name>
    <dbReference type="NCBI Taxonomy" id="289476"/>
    <lineage>
        <taxon>Eukaryota</taxon>
        <taxon>Metazoa</taxon>
        <taxon>Ecdysozoa</taxon>
        <taxon>Nematoda</taxon>
        <taxon>Chromadorea</taxon>
        <taxon>Rhabditida</taxon>
        <taxon>Tylenchina</taxon>
        <taxon>Panagrolaimomorpha</taxon>
        <taxon>Strongyloidoidea</taxon>
        <taxon>Steinernematidae</taxon>
        <taxon>Steinernema</taxon>
    </lineage>
</organism>
<evidence type="ECO:0000256" key="1">
    <source>
        <dbReference type="SAM" id="Phobius"/>
    </source>
</evidence>